<keyword evidence="2" id="KW-0489">Methyltransferase</keyword>
<evidence type="ECO:0000313" key="2">
    <source>
        <dbReference type="EMBL" id="GAA2410537.1"/>
    </source>
</evidence>
<evidence type="ECO:0000313" key="3">
    <source>
        <dbReference type="Proteomes" id="UP001500058"/>
    </source>
</evidence>
<dbReference type="Gene3D" id="3.40.50.150">
    <property type="entry name" value="Vaccinia Virus protein VP39"/>
    <property type="match status" value="1"/>
</dbReference>
<dbReference type="GO" id="GO:0008168">
    <property type="term" value="F:methyltransferase activity"/>
    <property type="evidence" value="ECO:0007669"/>
    <property type="project" value="UniProtKB-KW"/>
</dbReference>
<dbReference type="PIRSF" id="PIRSF017393">
    <property type="entry name" value="MTase_SAV2177"/>
    <property type="match status" value="1"/>
</dbReference>
<proteinExistence type="predicted"/>
<name>A0ABN3IPV5_9ACTN</name>
<organism evidence="2 3">
    <name type="scientific">Streptomyces glaucosporus</name>
    <dbReference type="NCBI Taxonomy" id="284044"/>
    <lineage>
        <taxon>Bacteria</taxon>
        <taxon>Bacillati</taxon>
        <taxon>Actinomycetota</taxon>
        <taxon>Actinomycetes</taxon>
        <taxon>Kitasatosporales</taxon>
        <taxon>Streptomycetaceae</taxon>
        <taxon>Streptomyces</taxon>
    </lineage>
</organism>
<protein>
    <submittedName>
        <fullName evidence="2">SAM-dependent methyltransferase</fullName>
    </submittedName>
</protein>
<keyword evidence="2" id="KW-0808">Transferase</keyword>
<dbReference type="Pfam" id="PF04672">
    <property type="entry name" value="Methyltransf_19"/>
    <property type="match status" value="1"/>
</dbReference>
<dbReference type="InterPro" id="IPR029063">
    <property type="entry name" value="SAM-dependent_MTases_sf"/>
</dbReference>
<dbReference type="SUPFAM" id="SSF53335">
    <property type="entry name" value="S-adenosyl-L-methionine-dependent methyltransferases"/>
    <property type="match status" value="1"/>
</dbReference>
<dbReference type="InterPro" id="IPR006764">
    <property type="entry name" value="SAM_dep_MeTrfase_SAV2177_type"/>
</dbReference>
<sequence length="312" mass="33716">MPIGQLASPDRPSPAAHGTEQDHGKRLGQRQTDAEGGIGVSDTTADDGVIDLELDRAHSARMYDYYLGGHTNFPADREAAGRAMAVFPSLLVTARANRRFMHRATRHLALGGMRQFLDVGTGIPTSPNLHEVAQEVAPESRVVYADNDPIVLAHAQALLRSHPAGRTAYAHADVTDPAALLAAPEVRETLDLERPVALSLNALLHFVPGRTRAHEIVEFLKDALPSGSTLAISHVTPDFDPEGIARLVEAYRAAGTPGQARTWEEFTRFFDGWELLEPGVTTSHRWRPDAGDEFGGVTDAEAACYAAVARKP</sequence>
<dbReference type="EMBL" id="BAAATJ010000024">
    <property type="protein sequence ID" value="GAA2410537.1"/>
    <property type="molecule type" value="Genomic_DNA"/>
</dbReference>
<dbReference type="Proteomes" id="UP001500058">
    <property type="component" value="Unassembled WGS sequence"/>
</dbReference>
<accession>A0ABN3IPV5</accession>
<gene>
    <name evidence="2" type="ORF">GCM10010420_44070</name>
</gene>
<reference evidence="2 3" key="1">
    <citation type="journal article" date="2019" name="Int. J. Syst. Evol. Microbiol.">
        <title>The Global Catalogue of Microorganisms (GCM) 10K type strain sequencing project: providing services to taxonomists for standard genome sequencing and annotation.</title>
        <authorList>
            <consortium name="The Broad Institute Genomics Platform"/>
            <consortium name="The Broad Institute Genome Sequencing Center for Infectious Disease"/>
            <person name="Wu L."/>
            <person name="Ma J."/>
        </authorList>
    </citation>
    <scope>NUCLEOTIDE SEQUENCE [LARGE SCALE GENOMIC DNA]</scope>
    <source>
        <strain evidence="2 3">JCM 6921</strain>
    </source>
</reference>
<evidence type="ECO:0000256" key="1">
    <source>
        <dbReference type="SAM" id="MobiDB-lite"/>
    </source>
</evidence>
<feature type="region of interest" description="Disordered" evidence="1">
    <location>
        <begin position="1"/>
        <end position="42"/>
    </location>
</feature>
<comment type="caution">
    <text evidence="2">The sequence shown here is derived from an EMBL/GenBank/DDBJ whole genome shotgun (WGS) entry which is preliminary data.</text>
</comment>
<dbReference type="GO" id="GO:0032259">
    <property type="term" value="P:methylation"/>
    <property type="evidence" value="ECO:0007669"/>
    <property type="project" value="UniProtKB-KW"/>
</dbReference>
<keyword evidence="3" id="KW-1185">Reference proteome</keyword>